<dbReference type="InterPro" id="IPR036291">
    <property type="entry name" value="NAD(P)-bd_dom_sf"/>
</dbReference>
<dbReference type="PROSITE" id="PS00074">
    <property type="entry name" value="GLFV_DEHYDROGENASE"/>
    <property type="match status" value="1"/>
</dbReference>
<dbReference type="CDD" id="cd01076">
    <property type="entry name" value="NAD_bind_1_Glu_DH"/>
    <property type="match status" value="1"/>
</dbReference>
<dbReference type="Pfam" id="PF00208">
    <property type="entry name" value="ELFV_dehydrog"/>
    <property type="match status" value="1"/>
</dbReference>
<dbReference type="GO" id="GO:0016491">
    <property type="term" value="F:oxidoreductase activity"/>
    <property type="evidence" value="ECO:0007669"/>
    <property type="project" value="UniProtKB-KW"/>
</dbReference>
<dbReference type="Gene3D" id="3.40.50.720">
    <property type="entry name" value="NAD(P)-binding Rossmann-like Domain"/>
    <property type="match status" value="1"/>
</dbReference>
<comment type="subunit">
    <text evidence="2">Homohexamer.</text>
</comment>
<feature type="compositionally biased region" description="Polar residues" evidence="8">
    <location>
        <begin position="1"/>
        <end position="15"/>
    </location>
</feature>
<dbReference type="SMART" id="SM00839">
    <property type="entry name" value="ELFV_dehydrog"/>
    <property type="match status" value="1"/>
</dbReference>
<accession>A0ABD6BCD3</accession>
<dbReference type="SUPFAM" id="SSF53223">
    <property type="entry name" value="Aminoacid dehydrogenase-like, N-terminal domain"/>
    <property type="match status" value="1"/>
</dbReference>
<dbReference type="Proteomes" id="UP001597076">
    <property type="component" value="Unassembled WGS sequence"/>
</dbReference>
<dbReference type="InterPro" id="IPR033524">
    <property type="entry name" value="Glu/Leu/Phe/Val_DH_AS"/>
</dbReference>
<dbReference type="Gene3D" id="3.40.50.10860">
    <property type="entry name" value="Leucine Dehydrogenase, chain A, domain 1"/>
    <property type="match status" value="1"/>
</dbReference>
<feature type="active site" description="Proton donor" evidence="5">
    <location>
        <position position="125"/>
    </location>
</feature>
<evidence type="ECO:0000259" key="9">
    <source>
        <dbReference type="SMART" id="SM00839"/>
    </source>
</evidence>
<dbReference type="EMBL" id="JBHUDI010000001">
    <property type="protein sequence ID" value="MFD1562399.1"/>
    <property type="molecule type" value="Genomic_DNA"/>
</dbReference>
<evidence type="ECO:0000256" key="2">
    <source>
        <dbReference type="ARBA" id="ARBA00011643"/>
    </source>
</evidence>
<dbReference type="PANTHER" id="PTHR11606:SF13">
    <property type="entry name" value="GLUTAMATE DEHYDROGENASE 1, MITOCHONDRIAL"/>
    <property type="match status" value="1"/>
</dbReference>
<dbReference type="PRINTS" id="PR00082">
    <property type="entry name" value="GLFDHDRGNASE"/>
</dbReference>
<feature type="domain" description="Glutamate/phenylalanine/leucine/valine/L-tryptophan dehydrogenase C-terminal" evidence="9">
    <location>
        <begin position="202"/>
        <end position="431"/>
    </location>
</feature>
<evidence type="ECO:0000256" key="8">
    <source>
        <dbReference type="SAM" id="MobiDB-lite"/>
    </source>
</evidence>
<evidence type="ECO:0000256" key="6">
    <source>
        <dbReference type="PIRSR" id="PIRSR000185-3"/>
    </source>
</evidence>
<feature type="region of interest" description="Disordered" evidence="8">
    <location>
        <begin position="1"/>
        <end position="25"/>
    </location>
</feature>
<dbReference type="SUPFAM" id="SSF51735">
    <property type="entry name" value="NAD(P)-binding Rossmann-fold domains"/>
    <property type="match status" value="1"/>
</dbReference>
<dbReference type="FunFam" id="3.40.50.10860:FF:000003">
    <property type="entry name" value="Glutamate dehydrogenase"/>
    <property type="match status" value="1"/>
</dbReference>
<evidence type="ECO:0000256" key="4">
    <source>
        <dbReference type="PIRNR" id="PIRNR000185"/>
    </source>
</evidence>
<gene>
    <name evidence="10" type="primary">gdhB</name>
    <name evidence="10" type="ORF">ACFR99_02285</name>
</gene>
<evidence type="ECO:0000256" key="7">
    <source>
        <dbReference type="RuleBase" id="RU004417"/>
    </source>
</evidence>
<dbReference type="InterPro" id="IPR046346">
    <property type="entry name" value="Aminoacid_DH-like_N_sf"/>
</dbReference>
<sequence length="434" mass="47029">MSSNTSPTTVESAVSQPDDDAEATSAVATARRQLEHAATHLDIDPNIVERLKHPAAVHEVTVPVERDDGSIDVFTGYRAHHDSVRGPFKGGLRYHPGVTREECIGLSMWMTWKCAVMDLPFGGAKGGIVVDPKELSQAEKERLTRRFTDEIRDIIGPNKDIPAPDMGTDPQTMSWIMDAYSMQEAETLPGVVTGKPPVIGGSYGREEAPGRSVALIAREACNYYDYPLEETTVAVQGFGSVGANAARLLDEWGATVVAVSDVNGAAYDPTGLDPHAIPSHDEEPEAVTDYADETIGNDELLTLDVDLLIPAAIGDVITEANADSIRADLIVEGANGPTTFAADTILAERDIPVVPDILANAGGVTVSYFEWLQDINRRSWSLEEVQDELDKEMLSAWDDVRAEVETRGVTWRDAAYIVALSRLVDAHANRGLWP</sequence>
<evidence type="ECO:0000313" key="10">
    <source>
        <dbReference type="EMBL" id="MFD1562399.1"/>
    </source>
</evidence>
<dbReference type="PANTHER" id="PTHR11606">
    <property type="entry name" value="GLUTAMATE DEHYDROGENASE"/>
    <property type="match status" value="1"/>
</dbReference>
<dbReference type="NCBIfam" id="NF041398">
    <property type="entry name" value="GluDhGdhB_Halo"/>
    <property type="match status" value="1"/>
</dbReference>
<dbReference type="RefSeq" id="WP_390283975.1">
    <property type="nucleotide sequence ID" value="NZ_JBHUDI010000001.1"/>
</dbReference>
<dbReference type="PIRSF" id="PIRSF000185">
    <property type="entry name" value="Glu_DH"/>
    <property type="match status" value="1"/>
</dbReference>
<dbReference type="Pfam" id="PF02812">
    <property type="entry name" value="ELFV_dehydrog_N"/>
    <property type="match status" value="1"/>
</dbReference>
<feature type="site" description="Important for catalysis" evidence="6">
    <location>
        <position position="165"/>
    </location>
</feature>
<evidence type="ECO:0000256" key="3">
    <source>
        <dbReference type="ARBA" id="ARBA00023002"/>
    </source>
</evidence>
<evidence type="ECO:0000256" key="5">
    <source>
        <dbReference type="PIRSR" id="PIRSR000185-1"/>
    </source>
</evidence>
<organism evidence="10 11">
    <name type="scientific">Haloarchaeobius amylolyticus</name>
    <dbReference type="NCBI Taxonomy" id="1198296"/>
    <lineage>
        <taxon>Archaea</taxon>
        <taxon>Methanobacteriati</taxon>
        <taxon>Methanobacteriota</taxon>
        <taxon>Stenosarchaea group</taxon>
        <taxon>Halobacteria</taxon>
        <taxon>Halobacteriales</taxon>
        <taxon>Halorubellaceae</taxon>
        <taxon>Haloarchaeobius</taxon>
    </lineage>
</organism>
<proteinExistence type="inferred from homology"/>
<dbReference type="InterPro" id="IPR054867">
    <property type="entry name" value="GluDhGdhB"/>
</dbReference>
<comment type="caution">
    <text evidence="10">The sequence shown here is derived from an EMBL/GenBank/DDBJ whole genome shotgun (WGS) entry which is preliminary data.</text>
</comment>
<reference evidence="10 11" key="1">
    <citation type="journal article" date="2019" name="Int. J. Syst. Evol. Microbiol.">
        <title>The Global Catalogue of Microorganisms (GCM) 10K type strain sequencing project: providing services to taxonomists for standard genome sequencing and annotation.</title>
        <authorList>
            <consortium name="The Broad Institute Genomics Platform"/>
            <consortium name="The Broad Institute Genome Sequencing Center for Infectious Disease"/>
            <person name="Wu L."/>
            <person name="Ma J."/>
        </authorList>
    </citation>
    <scope>NUCLEOTIDE SEQUENCE [LARGE SCALE GENOMIC DNA]</scope>
    <source>
        <strain evidence="10 11">CGMCC 1.12230</strain>
    </source>
</reference>
<dbReference type="InterPro" id="IPR006096">
    <property type="entry name" value="Glu/Leu/Phe/Val/Trp_DH_C"/>
</dbReference>
<protein>
    <recommendedName>
        <fullName evidence="4">Glutamate dehydrogenase</fullName>
    </recommendedName>
</protein>
<name>A0ABD6BCD3_9EURY</name>
<evidence type="ECO:0000256" key="1">
    <source>
        <dbReference type="ARBA" id="ARBA00006382"/>
    </source>
</evidence>
<comment type="similarity">
    <text evidence="1 4 7">Belongs to the Glu/Leu/Phe/Val dehydrogenases family.</text>
</comment>
<evidence type="ECO:0000313" key="11">
    <source>
        <dbReference type="Proteomes" id="UP001597076"/>
    </source>
</evidence>
<dbReference type="InterPro" id="IPR006095">
    <property type="entry name" value="Glu/Leu/Phe/Val/Trp_DH"/>
</dbReference>
<keyword evidence="3 4" id="KW-0560">Oxidoreductase</keyword>
<keyword evidence="11" id="KW-1185">Reference proteome</keyword>
<dbReference type="InterPro" id="IPR006097">
    <property type="entry name" value="Glu/Leu/Phe/Val/Trp_DH_dimer"/>
</dbReference>
<dbReference type="InterPro" id="IPR014362">
    <property type="entry name" value="Glu_DH"/>
</dbReference>
<dbReference type="AlphaFoldDB" id="A0ABD6BCD3"/>
<dbReference type="InterPro" id="IPR033922">
    <property type="entry name" value="NAD_bind_Glu_DH"/>
</dbReference>